<reference evidence="2" key="1">
    <citation type="submission" date="2016-10" db="EMBL/GenBank/DDBJ databases">
        <authorList>
            <person name="Varghese N."/>
            <person name="Submissions S."/>
        </authorList>
    </citation>
    <scope>NUCLEOTIDE SEQUENCE [LARGE SCALE GENOMIC DNA]</scope>
    <source>
        <strain evidence="2">CGMCC 1.6495</strain>
    </source>
</reference>
<name>A0A1H9RIX9_9GAMM</name>
<protein>
    <submittedName>
        <fullName evidence="1">Uncharacterized protein</fullName>
    </submittedName>
</protein>
<dbReference type="Proteomes" id="UP000198505">
    <property type="component" value="Unassembled WGS sequence"/>
</dbReference>
<dbReference type="STRING" id="416874.SAMN04487958_102421"/>
<keyword evidence="2" id="KW-1185">Reference proteome</keyword>
<dbReference type="AlphaFoldDB" id="A0A1H9RIX9"/>
<organism evidence="1 2">
    <name type="scientific">Vreelandella subterranea</name>
    <dbReference type="NCBI Taxonomy" id="416874"/>
    <lineage>
        <taxon>Bacteria</taxon>
        <taxon>Pseudomonadati</taxon>
        <taxon>Pseudomonadota</taxon>
        <taxon>Gammaproteobacteria</taxon>
        <taxon>Oceanospirillales</taxon>
        <taxon>Halomonadaceae</taxon>
        <taxon>Vreelandella</taxon>
    </lineage>
</organism>
<dbReference type="EMBL" id="FOGS01000002">
    <property type="protein sequence ID" value="SER72664.1"/>
    <property type="molecule type" value="Genomic_DNA"/>
</dbReference>
<dbReference type="RefSeq" id="WP_092825747.1">
    <property type="nucleotide sequence ID" value="NZ_FOGS01000002.1"/>
</dbReference>
<sequence>MKYITSSRIASVTSIFPQKRREIKPVGFVSHESDEAAMRGDFIQVGKDMQKAIEQYGRNLQPYRQ</sequence>
<evidence type="ECO:0000313" key="1">
    <source>
        <dbReference type="EMBL" id="SER72664.1"/>
    </source>
</evidence>
<evidence type="ECO:0000313" key="2">
    <source>
        <dbReference type="Proteomes" id="UP000198505"/>
    </source>
</evidence>
<proteinExistence type="predicted"/>
<accession>A0A1H9RIX9</accession>
<gene>
    <name evidence="1" type="ORF">SAMN04487958_102421</name>
</gene>